<accession>A0A2N0RJS0</accession>
<reference evidence="1 2" key="2">
    <citation type="submission" date="2017-10" db="EMBL/GenBank/DDBJ databases">
        <title>Genome analyses suggest a sexual origin of heterokaryosis in a supposedly ancient asexual fungus.</title>
        <authorList>
            <person name="Corradi N."/>
            <person name="Sedzielewska K."/>
            <person name="Noel J."/>
            <person name="Charron P."/>
            <person name="Farinelli L."/>
            <person name="Marton T."/>
            <person name="Kruger M."/>
            <person name="Pelin A."/>
            <person name="Brachmann A."/>
            <person name="Corradi N."/>
        </authorList>
    </citation>
    <scope>NUCLEOTIDE SEQUENCE [LARGE SCALE GENOMIC DNA]</scope>
    <source>
        <strain evidence="1 2">A1</strain>
    </source>
</reference>
<proteinExistence type="predicted"/>
<gene>
    <name evidence="1" type="ORF">RhiirA1_396742</name>
</gene>
<dbReference type="AlphaFoldDB" id="A0A2N0RJS0"/>
<evidence type="ECO:0000313" key="1">
    <source>
        <dbReference type="EMBL" id="PKC63542.1"/>
    </source>
</evidence>
<organism evidence="1 2">
    <name type="scientific">Rhizophagus irregularis</name>
    <dbReference type="NCBI Taxonomy" id="588596"/>
    <lineage>
        <taxon>Eukaryota</taxon>
        <taxon>Fungi</taxon>
        <taxon>Fungi incertae sedis</taxon>
        <taxon>Mucoromycota</taxon>
        <taxon>Glomeromycotina</taxon>
        <taxon>Glomeromycetes</taxon>
        <taxon>Glomerales</taxon>
        <taxon>Glomeraceae</taxon>
        <taxon>Rhizophagus</taxon>
    </lineage>
</organism>
<sequence length="121" mass="14207">MKYENKEFIASKLPFKTVASGLFWIVGHYFQASEKNFSSRRFQDSGAIGGYSKKEMVLNNLLGDIEKNEPMDQVLGFWVCSWVIRWFQCGEYTPDIKDNSVRIKRNIGLLKFFRYHITFTC</sequence>
<comment type="caution">
    <text evidence="1">The sequence shown here is derived from an EMBL/GenBank/DDBJ whole genome shotgun (WGS) entry which is preliminary data.</text>
</comment>
<dbReference type="EMBL" id="LLXH01000726">
    <property type="protein sequence ID" value="PKC63542.1"/>
    <property type="molecule type" value="Genomic_DNA"/>
</dbReference>
<dbReference type="VEuPathDB" id="FungiDB:RhiirA1_396742"/>
<protein>
    <submittedName>
        <fullName evidence="1">Uncharacterized protein</fullName>
    </submittedName>
</protein>
<evidence type="ECO:0000313" key="2">
    <source>
        <dbReference type="Proteomes" id="UP000232688"/>
    </source>
</evidence>
<name>A0A2N0RJS0_9GLOM</name>
<reference evidence="1 2" key="1">
    <citation type="submission" date="2017-10" db="EMBL/GenBank/DDBJ databases">
        <title>Extensive intraspecific genome diversity in a model arbuscular mycorrhizal fungus.</title>
        <authorList>
            <person name="Chen E.C.H."/>
            <person name="Morin E."/>
            <person name="Baudet D."/>
            <person name="Noel J."/>
            <person name="Ndikumana S."/>
            <person name="Charron P."/>
            <person name="St-Onge C."/>
            <person name="Giorgi J."/>
            <person name="Grigoriev I.V."/>
            <person name="Roux C."/>
            <person name="Martin F.M."/>
            <person name="Corradi N."/>
        </authorList>
    </citation>
    <scope>NUCLEOTIDE SEQUENCE [LARGE SCALE GENOMIC DNA]</scope>
    <source>
        <strain evidence="1 2">A1</strain>
    </source>
</reference>
<dbReference type="Proteomes" id="UP000232688">
    <property type="component" value="Unassembled WGS sequence"/>
</dbReference>